<sequence length="98" mass="11000">MTCPSRMYAAYAVDIYVAAHDQMRTMETVPNRLSNDGSELESAVSSQSGSRTRHEQCHEIPPDCCLKSKRSSVQRLTATARYDSDSEHDLDIQTRSMS</sequence>
<accession>A0A4C1WDZ1</accession>
<comment type="caution">
    <text evidence="2">The sequence shown here is derived from an EMBL/GenBank/DDBJ whole genome shotgun (WGS) entry which is preliminary data.</text>
</comment>
<feature type="region of interest" description="Disordered" evidence="1">
    <location>
        <begin position="31"/>
        <end position="58"/>
    </location>
</feature>
<organism evidence="2 3">
    <name type="scientific">Eumeta variegata</name>
    <name type="common">Bagworm moth</name>
    <name type="synonym">Eumeta japonica</name>
    <dbReference type="NCBI Taxonomy" id="151549"/>
    <lineage>
        <taxon>Eukaryota</taxon>
        <taxon>Metazoa</taxon>
        <taxon>Ecdysozoa</taxon>
        <taxon>Arthropoda</taxon>
        <taxon>Hexapoda</taxon>
        <taxon>Insecta</taxon>
        <taxon>Pterygota</taxon>
        <taxon>Neoptera</taxon>
        <taxon>Endopterygota</taxon>
        <taxon>Lepidoptera</taxon>
        <taxon>Glossata</taxon>
        <taxon>Ditrysia</taxon>
        <taxon>Tineoidea</taxon>
        <taxon>Psychidae</taxon>
        <taxon>Oiketicinae</taxon>
        <taxon>Eumeta</taxon>
    </lineage>
</organism>
<reference evidence="2 3" key="1">
    <citation type="journal article" date="2019" name="Commun. Biol.">
        <title>The bagworm genome reveals a unique fibroin gene that provides high tensile strength.</title>
        <authorList>
            <person name="Kono N."/>
            <person name="Nakamura H."/>
            <person name="Ohtoshi R."/>
            <person name="Tomita M."/>
            <person name="Numata K."/>
            <person name="Arakawa K."/>
        </authorList>
    </citation>
    <scope>NUCLEOTIDE SEQUENCE [LARGE SCALE GENOMIC DNA]</scope>
</reference>
<dbReference type="Proteomes" id="UP000299102">
    <property type="component" value="Unassembled WGS sequence"/>
</dbReference>
<proteinExistence type="predicted"/>
<feature type="compositionally biased region" description="Polar residues" evidence="1">
    <location>
        <begin position="31"/>
        <end position="50"/>
    </location>
</feature>
<evidence type="ECO:0000256" key="1">
    <source>
        <dbReference type="SAM" id="MobiDB-lite"/>
    </source>
</evidence>
<feature type="compositionally biased region" description="Basic and acidic residues" evidence="1">
    <location>
        <begin position="82"/>
        <end position="92"/>
    </location>
</feature>
<dbReference type="EMBL" id="BGZK01000522">
    <property type="protein sequence ID" value="GBP48377.1"/>
    <property type="molecule type" value="Genomic_DNA"/>
</dbReference>
<name>A0A4C1WDZ1_EUMVA</name>
<evidence type="ECO:0000313" key="3">
    <source>
        <dbReference type="Proteomes" id="UP000299102"/>
    </source>
</evidence>
<feature type="region of interest" description="Disordered" evidence="1">
    <location>
        <begin position="78"/>
        <end position="98"/>
    </location>
</feature>
<dbReference type="AlphaFoldDB" id="A0A4C1WDZ1"/>
<protein>
    <submittedName>
        <fullName evidence="2">Uncharacterized protein</fullName>
    </submittedName>
</protein>
<keyword evidence="3" id="KW-1185">Reference proteome</keyword>
<evidence type="ECO:0000313" key="2">
    <source>
        <dbReference type="EMBL" id="GBP48377.1"/>
    </source>
</evidence>
<gene>
    <name evidence="2" type="ORF">EVAR_96415_1</name>
</gene>